<reference evidence="7" key="1">
    <citation type="submission" date="2025-08" db="UniProtKB">
        <authorList>
            <consortium name="Ensembl"/>
        </authorList>
    </citation>
    <scope>IDENTIFICATION</scope>
</reference>
<keyword evidence="4" id="KW-0812">Transmembrane</keyword>
<dbReference type="GO" id="GO:0007166">
    <property type="term" value="P:cell surface receptor signaling pathway"/>
    <property type="evidence" value="ECO:0007669"/>
    <property type="project" value="TreeGrafter"/>
</dbReference>
<sequence length="381" mass="41623">MEVTALCTMLMFEFTLLQNTYAQNSDGAFLSIIPNRLQHFKFQSVSFHCEGSDGSIQLRGIRNTEEFDPQCVIKRTPTGSLCTTDRAYPEDSGEYWCETNGGKTSNRVNITVAAGSVILDSPALPVLEGDNVTLHCRNKTISNLLSDFYKDDLLIETNSTGEMTILNVSKADEGLYKCRLSGGETSPGSWLAVRAKAVANAIVTANYPITSPSHHITSPSPHEEPLPRDSAHVVLIQLWITVIILMMVLVLVIVGFLHIRKRRVSSKKNTACSVSGAQSEDDPSGVTYAVVVTKQRKDEDSADAADNLSPETNHSREPQKERDEDESSVQLVYSTVVIKKTSQDTQPAESELSSSTVSLNPTAATDPNTTEPETLYSTTSD</sequence>
<evidence type="ECO:0000256" key="5">
    <source>
        <dbReference type="SAM" id="SignalP"/>
    </source>
</evidence>
<feature type="signal peptide" evidence="5">
    <location>
        <begin position="1"/>
        <end position="22"/>
    </location>
</feature>
<dbReference type="SUPFAM" id="SSF48726">
    <property type="entry name" value="Immunoglobulin"/>
    <property type="match status" value="1"/>
</dbReference>
<dbReference type="InterPro" id="IPR013783">
    <property type="entry name" value="Ig-like_fold"/>
</dbReference>
<evidence type="ECO:0000256" key="2">
    <source>
        <dbReference type="ARBA" id="ARBA00023157"/>
    </source>
</evidence>
<evidence type="ECO:0000313" key="7">
    <source>
        <dbReference type="Ensembl" id="ENSDLAP00005078663.1"/>
    </source>
</evidence>
<gene>
    <name evidence="7" type="primary">LOC127379586</name>
</gene>
<feature type="compositionally biased region" description="Polar residues" evidence="3">
    <location>
        <begin position="343"/>
        <end position="381"/>
    </location>
</feature>
<organism evidence="7 8">
    <name type="scientific">Dicentrarchus labrax</name>
    <name type="common">European seabass</name>
    <name type="synonym">Morone labrax</name>
    <dbReference type="NCBI Taxonomy" id="13489"/>
    <lineage>
        <taxon>Eukaryota</taxon>
        <taxon>Metazoa</taxon>
        <taxon>Chordata</taxon>
        <taxon>Craniata</taxon>
        <taxon>Vertebrata</taxon>
        <taxon>Euteleostomi</taxon>
        <taxon>Actinopterygii</taxon>
        <taxon>Neopterygii</taxon>
        <taxon>Teleostei</taxon>
        <taxon>Neoteleostei</taxon>
        <taxon>Acanthomorphata</taxon>
        <taxon>Eupercaria</taxon>
        <taxon>Moronidae</taxon>
        <taxon>Dicentrarchus</taxon>
    </lineage>
</organism>
<reference evidence="7" key="2">
    <citation type="submission" date="2025-09" db="UniProtKB">
        <authorList>
            <consortium name="Ensembl"/>
        </authorList>
    </citation>
    <scope>IDENTIFICATION</scope>
</reference>
<dbReference type="GO" id="GO:0006955">
    <property type="term" value="P:immune response"/>
    <property type="evidence" value="ECO:0007669"/>
    <property type="project" value="TreeGrafter"/>
</dbReference>
<keyword evidence="4" id="KW-0472">Membrane</keyword>
<keyword evidence="4" id="KW-1133">Transmembrane helix</keyword>
<protein>
    <recommendedName>
        <fullName evidence="6">Immunoglobulin domain-containing protein</fullName>
    </recommendedName>
</protein>
<dbReference type="RefSeq" id="XP_051285349.1">
    <property type="nucleotide sequence ID" value="XM_051429389.1"/>
</dbReference>
<dbReference type="AlphaFoldDB" id="A0A8P4GHL2"/>
<dbReference type="SMART" id="SM00409">
    <property type="entry name" value="IG"/>
    <property type="match status" value="2"/>
</dbReference>
<evidence type="ECO:0000256" key="1">
    <source>
        <dbReference type="ARBA" id="ARBA00022729"/>
    </source>
</evidence>
<feature type="region of interest" description="Disordered" evidence="3">
    <location>
        <begin position="295"/>
        <end position="381"/>
    </location>
</feature>
<dbReference type="OrthoDB" id="6151406at2759"/>
<dbReference type="PANTHER" id="PTHR11481:SF64">
    <property type="entry name" value="FC RECEPTOR-LIKE PROTEIN 4"/>
    <property type="match status" value="1"/>
</dbReference>
<dbReference type="GeneID" id="127379586"/>
<keyword evidence="8" id="KW-1185">Reference proteome</keyword>
<feature type="domain" description="Immunoglobulin" evidence="6">
    <location>
        <begin position="121"/>
        <end position="194"/>
    </location>
</feature>
<dbReference type="PANTHER" id="PTHR11481">
    <property type="entry name" value="IMMUNOGLOBULIN FC RECEPTOR"/>
    <property type="match status" value="1"/>
</dbReference>
<feature type="domain" description="Immunoglobulin" evidence="6">
    <location>
        <begin position="34"/>
        <end position="113"/>
    </location>
</feature>
<dbReference type="GO" id="GO:0009897">
    <property type="term" value="C:external side of plasma membrane"/>
    <property type="evidence" value="ECO:0007669"/>
    <property type="project" value="TreeGrafter"/>
</dbReference>
<dbReference type="Gene3D" id="2.60.40.10">
    <property type="entry name" value="Immunoglobulins"/>
    <property type="match status" value="2"/>
</dbReference>
<evidence type="ECO:0000256" key="4">
    <source>
        <dbReference type="SAM" id="Phobius"/>
    </source>
</evidence>
<evidence type="ECO:0000259" key="6">
    <source>
        <dbReference type="SMART" id="SM00409"/>
    </source>
</evidence>
<feature type="chain" id="PRO_5035797996" description="Immunoglobulin domain-containing protein" evidence="5">
    <location>
        <begin position="23"/>
        <end position="381"/>
    </location>
</feature>
<dbReference type="InterPro" id="IPR003599">
    <property type="entry name" value="Ig_sub"/>
</dbReference>
<dbReference type="GO" id="GO:0004888">
    <property type="term" value="F:transmembrane signaling receptor activity"/>
    <property type="evidence" value="ECO:0007669"/>
    <property type="project" value="TreeGrafter"/>
</dbReference>
<dbReference type="GeneTree" id="ENSGT00990000204886"/>
<dbReference type="InterPro" id="IPR036179">
    <property type="entry name" value="Ig-like_dom_sf"/>
</dbReference>
<proteinExistence type="predicted"/>
<dbReference type="Proteomes" id="UP000694389">
    <property type="component" value="Unassembled WGS sequence"/>
</dbReference>
<dbReference type="Ensembl" id="ENSDLAT00005073190.1">
    <property type="protein sequence ID" value="ENSDLAP00005078663.1"/>
    <property type="gene ID" value="ENSDLAG00005035017.1"/>
</dbReference>
<keyword evidence="2" id="KW-1015">Disulfide bond</keyword>
<name>A0A8P4GHL2_DICLA</name>
<evidence type="ECO:0000256" key="3">
    <source>
        <dbReference type="SAM" id="MobiDB-lite"/>
    </source>
</evidence>
<keyword evidence="1 5" id="KW-0732">Signal</keyword>
<dbReference type="InterPro" id="IPR050488">
    <property type="entry name" value="Ig_Fc_receptor"/>
</dbReference>
<feature type="transmembrane region" description="Helical" evidence="4">
    <location>
        <begin position="238"/>
        <end position="259"/>
    </location>
</feature>
<accession>A0A8P4GHL2</accession>
<feature type="compositionally biased region" description="Basic and acidic residues" evidence="3">
    <location>
        <begin position="313"/>
        <end position="322"/>
    </location>
</feature>
<evidence type="ECO:0000313" key="8">
    <source>
        <dbReference type="Proteomes" id="UP000694389"/>
    </source>
</evidence>